<reference evidence="2 3" key="1">
    <citation type="submission" date="2020-07" db="EMBL/GenBank/DDBJ databases">
        <title>Roseicoccus Jingziensis gen. nov., sp. nov., isolated from coastal seawater.</title>
        <authorList>
            <person name="Feng X."/>
        </authorList>
    </citation>
    <scope>NUCLEOTIDE SEQUENCE [LARGE SCALE GENOMIC DNA]</scope>
    <source>
        <strain evidence="2 3">N1E253</strain>
    </source>
</reference>
<proteinExistence type="predicted"/>
<keyword evidence="3" id="KW-1185">Reference proteome</keyword>
<comment type="caution">
    <text evidence="2">The sequence shown here is derived from an EMBL/GenBank/DDBJ whole genome shotgun (WGS) entry which is preliminary data.</text>
</comment>
<protein>
    <submittedName>
        <fullName evidence="2">Helix-turn-helix domain-containing protein</fullName>
    </submittedName>
</protein>
<accession>A0A851GEN9</accession>
<dbReference type="Proteomes" id="UP000557872">
    <property type="component" value="Unassembled WGS sequence"/>
</dbReference>
<organism evidence="2 3">
    <name type="scientific">Oceaniferula marina</name>
    <dbReference type="NCBI Taxonomy" id="2748318"/>
    <lineage>
        <taxon>Bacteria</taxon>
        <taxon>Pseudomonadati</taxon>
        <taxon>Verrucomicrobiota</taxon>
        <taxon>Verrucomicrobiia</taxon>
        <taxon>Verrucomicrobiales</taxon>
        <taxon>Verrucomicrobiaceae</taxon>
        <taxon>Oceaniferula</taxon>
    </lineage>
</organism>
<evidence type="ECO:0000259" key="1">
    <source>
        <dbReference type="Pfam" id="PF12728"/>
    </source>
</evidence>
<name>A0A851GEN9_9BACT</name>
<evidence type="ECO:0000313" key="3">
    <source>
        <dbReference type="Proteomes" id="UP000557872"/>
    </source>
</evidence>
<dbReference type="RefSeq" id="WP_178932196.1">
    <property type="nucleotide sequence ID" value="NZ_JACBAZ010000003.1"/>
</dbReference>
<sequence length="69" mass="7930">MKNNGFSMRREWIRPAEVREIFGIGRTTLYALMKKGVIVNKSLKEPGQRAATRLINYDSISDYIEGLPE</sequence>
<dbReference type="Pfam" id="PF12728">
    <property type="entry name" value="HTH_17"/>
    <property type="match status" value="1"/>
</dbReference>
<dbReference type="AlphaFoldDB" id="A0A851GEN9"/>
<evidence type="ECO:0000313" key="2">
    <source>
        <dbReference type="EMBL" id="NWK55649.1"/>
    </source>
</evidence>
<dbReference type="EMBL" id="JACBAZ010000003">
    <property type="protein sequence ID" value="NWK55649.1"/>
    <property type="molecule type" value="Genomic_DNA"/>
</dbReference>
<feature type="domain" description="Helix-turn-helix" evidence="1">
    <location>
        <begin position="12"/>
        <end position="66"/>
    </location>
</feature>
<gene>
    <name evidence="2" type="ORF">HW115_08500</name>
</gene>
<dbReference type="InterPro" id="IPR041657">
    <property type="entry name" value="HTH_17"/>
</dbReference>